<feature type="region of interest" description="Disordered" evidence="3">
    <location>
        <begin position="178"/>
        <end position="233"/>
    </location>
</feature>
<feature type="compositionally biased region" description="Polar residues" evidence="3">
    <location>
        <begin position="250"/>
        <end position="262"/>
    </location>
</feature>
<dbReference type="PANTHER" id="PTHR45641:SF19">
    <property type="entry name" value="NEPHROCYSTIN-3"/>
    <property type="match status" value="1"/>
</dbReference>
<accession>A0AAD3HBF1</accession>
<dbReference type="EMBL" id="BLLK01000057">
    <property type="protein sequence ID" value="GFH56943.1"/>
    <property type="molecule type" value="Genomic_DNA"/>
</dbReference>
<sequence>MVLGFHSSSQGLSIHKTNFDDDSDAIGLHDLNTINNASKKPKMNFIASDASTIAPNDSRFDILNPHKKPKRRLQWRVGPLVKKPREKKSRDVISIAEKTVKSQHTFQSQETEVAKNSKRLLMKRGAGTRSSSHVSTPSNYSTMDTIDALNISIEAIDLDDDHIQTKTLDILEKHAMSNEKEVSELKTPTKQLKPPMVPTSSSSASNTPNTAPVTPEQLNEEDQNDDDSHASGGPLWQLAKLQAVSEGVITESTDYESPSSPATDGKKKKRFFQRSKSSTPSSDASIFSSSSASRMEVQKSQTERNLKAIQQLASQHLAHGEYQEAIEVLEELLRGVTEMYGPYHYRVGTAYHNLSTVHMRFKNFQKAIEMSRKAVTVRRTTLGVTHLDLGISYAQLGMAHMELRQFHYANLAFQNALTIRRRNLSHRDVKISRLLNNIGCCQYELSQFVEAAKAFEESLRIQRLNVKRATASPLEKKLNHDKIGSEQKILGIASTLCNLASIKLKWKLYDDAIAHLEEALLLQQSILGDDHKTCVGTKDALDLVQRKKGALTPELIIRKVGEMGIASNEAFVATTGGFKFPTPADLLRDVLSLKPVEWMEILEEFGAKPKICNGCTPDDIAMEADETILVNDLKKSTNNTDTYGNGLVWV</sequence>
<dbReference type="PANTHER" id="PTHR45641">
    <property type="entry name" value="TETRATRICOPEPTIDE REPEAT PROTEIN (AFU_ORTHOLOGUE AFUA_6G03870)"/>
    <property type="match status" value="1"/>
</dbReference>
<dbReference type="Pfam" id="PF13374">
    <property type="entry name" value="TPR_10"/>
    <property type="match status" value="1"/>
</dbReference>
<reference evidence="4 5" key="1">
    <citation type="journal article" date="2021" name="Sci. Rep.">
        <title>The genome of the diatom Chaetoceros tenuissimus carries an ancient integrated fragment of an extant virus.</title>
        <authorList>
            <person name="Hongo Y."/>
            <person name="Kimura K."/>
            <person name="Takaki Y."/>
            <person name="Yoshida Y."/>
            <person name="Baba S."/>
            <person name="Kobayashi G."/>
            <person name="Nagasaki K."/>
            <person name="Hano T."/>
            <person name="Tomaru Y."/>
        </authorList>
    </citation>
    <scope>NUCLEOTIDE SEQUENCE [LARGE SCALE GENOMIC DNA]</scope>
    <source>
        <strain evidence="4 5">NIES-3715</strain>
    </source>
</reference>
<evidence type="ECO:0000256" key="1">
    <source>
        <dbReference type="ARBA" id="ARBA00022737"/>
    </source>
</evidence>
<feature type="region of interest" description="Disordered" evidence="3">
    <location>
        <begin position="250"/>
        <end position="299"/>
    </location>
</feature>
<dbReference type="Proteomes" id="UP001054902">
    <property type="component" value="Unassembled WGS sequence"/>
</dbReference>
<dbReference type="SMART" id="SM00028">
    <property type="entry name" value="TPR"/>
    <property type="match status" value="5"/>
</dbReference>
<dbReference type="Gene3D" id="1.25.40.10">
    <property type="entry name" value="Tetratricopeptide repeat domain"/>
    <property type="match status" value="2"/>
</dbReference>
<organism evidence="4 5">
    <name type="scientific">Chaetoceros tenuissimus</name>
    <dbReference type="NCBI Taxonomy" id="426638"/>
    <lineage>
        <taxon>Eukaryota</taxon>
        <taxon>Sar</taxon>
        <taxon>Stramenopiles</taxon>
        <taxon>Ochrophyta</taxon>
        <taxon>Bacillariophyta</taxon>
        <taxon>Coscinodiscophyceae</taxon>
        <taxon>Chaetocerotophycidae</taxon>
        <taxon>Chaetocerotales</taxon>
        <taxon>Chaetocerotaceae</taxon>
        <taxon>Chaetoceros</taxon>
    </lineage>
</organism>
<gene>
    <name evidence="4" type="ORF">CTEN210_13419</name>
</gene>
<feature type="compositionally biased region" description="Low complexity" evidence="3">
    <location>
        <begin position="198"/>
        <end position="212"/>
    </location>
</feature>
<name>A0AAD3HBF1_9STRA</name>
<dbReference type="SUPFAM" id="SSF48452">
    <property type="entry name" value="TPR-like"/>
    <property type="match status" value="1"/>
</dbReference>
<dbReference type="Pfam" id="PF13424">
    <property type="entry name" value="TPR_12"/>
    <property type="match status" value="1"/>
</dbReference>
<dbReference type="AlphaFoldDB" id="A0AAD3HBF1"/>
<evidence type="ECO:0000313" key="5">
    <source>
        <dbReference type="Proteomes" id="UP001054902"/>
    </source>
</evidence>
<comment type="caution">
    <text evidence="4">The sequence shown here is derived from an EMBL/GenBank/DDBJ whole genome shotgun (WGS) entry which is preliminary data.</text>
</comment>
<dbReference type="InterPro" id="IPR011990">
    <property type="entry name" value="TPR-like_helical_dom_sf"/>
</dbReference>
<dbReference type="InterPro" id="IPR019734">
    <property type="entry name" value="TPR_rpt"/>
</dbReference>
<keyword evidence="1" id="KW-0677">Repeat</keyword>
<feature type="compositionally biased region" description="Low complexity" evidence="3">
    <location>
        <begin position="274"/>
        <end position="293"/>
    </location>
</feature>
<evidence type="ECO:0000256" key="2">
    <source>
        <dbReference type="ARBA" id="ARBA00022803"/>
    </source>
</evidence>
<evidence type="ECO:0000256" key="3">
    <source>
        <dbReference type="SAM" id="MobiDB-lite"/>
    </source>
</evidence>
<evidence type="ECO:0000313" key="4">
    <source>
        <dbReference type="EMBL" id="GFH56943.1"/>
    </source>
</evidence>
<keyword evidence="2" id="KW-0802">TPR repeat</keyword>
<keyword evidence="5" id="KW-1185">Reference proteome</keyword>
<protein>
    <submittedName>
        <fullName evidence="4">Uncharacterized protein</fullName>
    </submittedName>
</protein>
<proteinExistence type="predicted"/>